<proteinExistence type="inferred from homology"/>
<reference evidence="12 13" key="1">
    <citation type="submission" date="2021-07" db="EMBL/GenBank/DDBJ databases">
        <title>Genomic characterization of psittacine adenovirus 2, a siadenovirus determined from a moribund African grey parrot (Psittacus erithacus).</title>
        <authorList>
            <person name="Surphlis A.C."/>
            <person name="Dill-Okubo J.A."/>
            <person name="Harrach B."/>
            <person name="Waltzek T.B."/>
            <person name="Subramaniam K."/>
        </authorList>
    </citation>
    <scope>NUCLEOTIDE SEQUENCE [LARGE SCALE GENOMIC DNA]</scope>
    <source>
        <strain evidence="12 13">WVL19065-01E</strain>
    </source>
</reference>
<keyword evidence="2" id="KW-0597">Phosphoprotein</keyword>
<evidence type="ECO:0000256" key="4">
    <source>
        <dbReference type="ARBA" id="ARBA00022562"/>
    </source>
</evidence>
<dbReference type="Proteomes" id="UP000827153">
    <property type="component" value="Segment"/>
</dbReference>
<evidence type="ECO:0000256" key="10">
    <source>
        <dbReference type="ARBA" id="ARBA00046738"/>
    </source>
</evidence>
<keyword evidence="5" id="KW-1188">Viral release from host cell</keyword>
<evidence type="ECO:0000313" key="12">
    <source>
        <dbReference type="EMBL" id="QXX30951.1"/>
    </source>
</evidence>
<dbReference type="InterPro" id="IPR043053">
    <property type="entry name" value="Hex_IIIa_N"/>
</dbReference>
<keyword evidence="7" id="KW-0426">Late protein</keyword>
<protein>
    <submittedName>
        <fullName evidence="12">PIIIa</fullName>
    </submittedName>
</protein>
<evidence type="ECO:0000256" key="3">
    <source>
        <dbReference type="ARBA" id="ARBA00022561"/>
    </source>
</evidence>
<keyword evidence="13" id="KW-1185">Reference proteome</keyword>
<evidence type="ECO:0000256" key="8">
    <source>
        <dbReference type="ARBA" id="ARBA00023093"/>
    </source>
</evidence>
<accession>A0ABX8SN87</accession>
<dbReference type="EMBL" id="MZ562791">
    <property type="protein sequence ID" value="QXX30951.1"/>
    <property type="molecule type" value="Genomic_DNA"/>
</dbReference>
<evidence type="ECO:0000256" key="1">
    <source>
        <dbReference type="ARBA" id="ARBA00010762"/>
    </source>
</evidence>
<dbReference type="Pfam" id="PF02455">
    <property type="entry name" value="Hex_IIIa"/>
    <property type="match status" value="1"/>
</dbReference>
<keyword evidence="4" id="KW-1048">Host nucleus</keyword>
<keyword evidence="6" id="KW-0946">Virion</keyword>
<evidence type="ECO:0000256" key="11">
    <source>
        <dbReference type="SAM" id="MobiDB-lite"/>
    </source>
</evidence>
<evidence type="ECO:0000256" key="5">
    <source>
        <dbReference type="ARBA" id="ARBA00022612"/>
    </source>
</evidence>
<evidence type="ECO:0000256" key="2">
    <source>
        <dbReference type="ARBA" id="ARBA00022553"/>
    </source>
</evidence>
<evidence type="ECO:0000256" key="7">
    <source>
        <dbReference type="ARBA" id="ARBA00022921"/>
    </source>
</evidence>
<organism evidence="12 13">
    <name type="scientific">Psittacine adenovirus 2</name>
    <dbReference type="NCBI Taxonomy" id="1301246"/>
    <lineage>
        <taxon>Viruses</taxon>
        <taxon>Varidnaviria</taxon>
        <taxon>Bamfordvirae</taxon>
        <taxon>Preplasmiviricota</taxon>
        <taxon>Polisuviricotina</taxon>
        <taxon>Pharingeaviricetes</taxon>
        <taxon>Rowavirales</taxon>
        <taxon>Adenoviridae</taxon>
        <taxon>Siadenovirus</taxon>
        <taxon>Siadenovirus cinerei</taxon>
    </lineage>
</organism>
<name>A0ABX8SN87_9ADEN</name>
<feature type="region of interest" description="Disordered" evidence="11">
    <location>
        <begin position="395"/>
        <end position="419"/>
    </location>
</feature>
<evidence type="ECO:0000256" key="6">
    <source>
        <dbReference type="ARBA" id="ARBA00022844"/>
    </source>
</evidence>
<evidence type="ECO:0000256" key="9">
    <source>
        <dbReference type="ARBA" id="ARBA00023219"/>
    </source>
</evidence>
<sequence>MASRQLVSEILGGTARLRKDFRNLPLANKMLELEKAIVEPKKEDTPRMLSTLIKNLVSEGAIYPEEASSVYSRLLTRLVKHSSIRNHSSLLGLVEDIQQGQKNAIVSQLQNVPAMSNMLVLNNFFNGLPRTVSSGQQNFDAFKQLLKQFIIDYNPYLEVYKSGPDTFLQYNYGPAIQKVNLSQAFQNLSKLWGVKITAEGDIPSLTSLLQPQTRFLMLLLSPIAMEGHFIRDSFISYLMKLYKNTVSPPLNSQPVEELGNVIASLGPSYDQLKLRQGLNYLITNQQAEYRPDVPDMTKEEEAILRYIQTLMKTKLLPHRALSEKDIDNVVQNLNPAVFSGHLPFINKLFDYFRKVLRVNPQALTRIIQSPTWQPPPAFFLKNVLLPQDLENIPPPPAPLRRPEIITPRPPVPLPRKIRPAPRTVSNTQYRVPTPFDTDTETDSDFELPEYRGSSREKVKIDIDNLSSRFSKLKGKGIASELVMSDMRRRVRNINIRPY</sequence>
<dbReference type="InterPro" id="IPR003479">
    <property type="entry name" value="Hex_IIIa"/>
</dbReference>
<keyword evidence="9" id="KW-0231">Viral genome packaging</keyword>
<dbReference type="Gene3D" id="1.20.120.1500">
    <property type="entry name" value="Pre-hexon-linking protein IIIa"/>
    <property type="match status" value="1"/>
</dbReference>
<comment type="similarity">
    <text evidence="1">Belongs to the adenoviridae hexon-linking protein IIIa family.</text>
</comment>
<keyword evidence="3" id="KW-0167">Capsid protein</keyword>
<keyword evidence="8" id="KW-1232">Capsid decoration protein</keyword>
<comment type="subunit">
    <text evidence="10">Interacts with hexon proteins; this interaction tethers the peripentonal hexons to hexons situated in the facet. Interacts with the penton protein (via N-terminus). Interacts with packaging protein 3; this interaction is required to promote correct genome packaging.</text>
</comment>
<evidence type="ECO:0000313" key="13">
    <source>
        <dbReference type="Proteomes" id="UP000827153"/>
    </source>
</evidence>